<sequence>NGPLRRSKSVQFNASANVQLANQKQVICFCGSRDVPTAAR</sequence>
<comment type="caution">
    <text evidence="1">The sequence shown here is derived from an EMBL/GenBank/DDBJ whole genome shotgun (WGS) entry which is preliminary data.</text>
</comment>
<dbReference type="EMBL" id="BGPR01102256">
    <property type="protein sequence ID" value="GBM62501.1"/>
    <property type="molecule type" value="Genomic_DNA"/>
</dbReference>
<evidence type="ECO:0000313" key="1">
    <source>
        <dbReference type="EMBL" id="GBM62501.1"/>
    </source>
</evidence>
<protein>
    <submittedName>
        <fullName evidence="1">Uncharacterized protein</fullName>
    </submittedName>
</protein>
<evidence type="ECO:0000313" key="2">
    <source>
        <dbReference type="Proteomes" id="UP000499080"/>
    </source>
</evidence>
<keyword evidence="2" id="KW-1185">Reference proteome</keyword>
<dbReference type="Proteomes" id="UP000499080">
    <property type="component" value="Unassembled WGS sequence"/>
</dbReference>
<feature type="non-terminal residue" evidence="1">
    <location>
        <position position="1"/>
    </location>
</feature>
<name>A0A4Y2HB41_ARAVE</name>
<organism evidence="1 2">
    <name type="scientific">Araneus ventricosus</name>
    <name type="common">Orbweaver spider</name>
    <name type="synonym">Epeira ventricosa</name>
    <dbReference type="NCBI Taxonomy" id="182803"/>
    <lineage>
        <taxon>Eukaryota</taxon>
        <taxon>Metazoa</taxon>
        <taxon>Ecdysozoa</taxon>
        <taxon>Arthropoda</taxon>
        <taxon>Chelicerata</taxon>
        <taxon>Arachnida</taxon>
        <taxon>Araneae</taxon>
        <taxon>Araneomorphae</taxon>
        <taxon>Entelegynae</taxon>
        <taxon>Araneoidea</taxon>
        <taxon>Araneidae</taxon>
        <taxon>Araneus</taxon>
    </lineage>
</organism>
<gene>
    <name evidence="1" type="ORF">AVEN_132947_1</name>
</gene>
<accession>A0A4Y2HB41</accession>
<reference evidence="1 2" key="1">
    <citation type="journal article" date="2019" name="Sci. Rep.">
        <title>Orb-weaving spider Araneus ventricosus genome elucidates the spidroin gene catalogue.</title>
        <authorList>
            <person name="Kono N."/>
            <person name="Nakamura H."/>
            <person name="Ohtoshi R."/>
            <person name="Moran D.A.P."/>
            <person name="Shinohara A."/>
            <person name="Yoshida Y."/>
            <person name="Fujiwara M."/>
            <person name="Mori M."/>
            <person name="Tomita M."/>
            <person name="Arakawa K."/>
        </authorList>
    </citation>
    <scope>NUCLEOTIDE SEQUENCE [LARGE SCALE GENOMIC DNA]</scope>
</reference>
<proteinExistence type="predicted"/>
<dbReference type="AlphaFoldDB" id="A0A4Y2HB41"/>